<evidence type="ECO:0000259" key="2">
    <source>
        <dbReference type="Pfam" id="PF13509"/>
    </source>
</evidence>
<feature type="compositionally biased region" description="Basic and acidic residues" evidence="1">
    <location>
        <begin position="437"/>
        <end position="473"/>
    </location>
</feature>
<dbReference type="InterPro" id="IPR014464">
    <property type="entry name" value="CvfB_fam"/>
</dbReference>
<dbReference type="PANTHER" id="PTHR37296:SF1">
    <property type="entry name" value="CONSERVED VIRULENCE FACTOR B"/>
    <property type="match status" value="1"/>
</dbReference>
<dbReference type="Gene3D" id="1.10.10.10">
    <property type="entry name" value="Winged helix-like DNA-binding domain superfamily/Winged helix DNA-binding domain"/>
    <property type="match status" value="1"/>
</dbReference>
<feature type="compositionally biased region" description="Basic and acidic residues" evidence="1">
    <location>
        <begin position="322"/>
        <end position="430"/>
    </location>
</feature>
<dbReference type="InterPro" id="IPR040764">
    <property type="entry name" value="CvfB_WH"/>
</dbReference>
<keyword evidence="5" id="KW-1185">Reference proteome</keyword>
<evidence type="ECO:0008006" key="6">
    <source>
        <dbReference type="Google" id="ProtNLM"/>
    </source>
</evidence>
<dbReference type="Pfam" id="PF13509">
    <property type="entry name" value="S1_2"/>
    <property type="match status" value="1"/>
</dbReference>
<dbReference type="RefSeq" id="WP_207863418.1">
    <property type="nucleotide sequence ID" value="NZ_JAFREP010000056.1"/>
</dbReference>
<dbReference type="InterPro" id="IPR012340">
    <property type="entry name" value="NA-bd_OB-fold"/>
</dbReference>
<gene>
    <name evidence="4" type="ORF">J3U88_32805</name>
</gene>
<evidence type="ECO:0000259" key="3">
    <source>
        <dbReference type="Pfam" id="PF17783"/>
    </source>
</evidence>
<dbReference type="InterPro" id="IPR039566">
    <property type="entry name" value="CvfB_S1_st"/>
</dbReference>
<dbReference type="AlphaFoldDB" id="A0A8J7QEQ8"/>
<evidence type="ECO:0000313" key="4">
    <source>
        <dbReference type="EMBL" id="MBO1323292.1"/>
    </source>
</evidence>
<dbReference type="EMBL" id="JAFREP010000056">
    <property type="protein sequence ID" value="MBO1323292.1"/>
    <property type="molecule type" value="Genomic_DNA"/>
</dbReference>
<dbReference type="Gene3D" id="2.40.50.140">
    <property type="entry name" value="Nucleic acid-binding proteins"/>
    <property type="match status" value="2"/>
</dbReference>
<organism evidence="4 5">
    <name type="scientific">Acanthopleuribacter pedis</name>
    <dbReference type="NCBI Taxonomy" id="442870"/>
    <lineage>
        <taxon>Bacteria</taxon>
        <taxon>Pseudomonadati</taxon>
        <taxon>Acidobacteriota</taxon>
        <taxon>Holophagae</taxon>
        <taxon>Acanthopleuribacterales</taxon>
        <taxon>Acanthopleuribacteraceae</taxon>
        <taxon>Acanthopleuribacter</taxon>
    </lineage>
</organism>
<dbReference type="Pfam" id="PF17783">
    <property type="entry name" value="WHD_CvfB"/>
    <property type="match status" value="1"/>
</dbReference>
<dbReference type="PANTHER" id="PTHR37296">
    <property type="entry name" value="CONSERVED VIRULENCE FACTOR B"/>
    <property type="match status" value="1"/>
</dbReference>
<dbReference type="Proteomes" id="UP000664417">
    <property type="component" value="Unassembled WGS sequence"/>
</dbReference>
<evidence type="ECO:0000313" key="5">
    <source>
        <dbReference type="Proteomes" id="UP000664417"/>
    </source>
</evidence>
<reference evidence="4" key="1">
    <citation type="submission" date="2021-03" db="EMBL/GenBank/DDBJ databases">
        <authorList>
            <person name="Wang G."/>
        </authorList>
    </citation>
    <scope>NUCLEOTIDE SEQUENCE</scope>
    <source>
        <strain evidence="4">KCTC 12899</strain>
    </source>
</reference>
<feature type="compositionally biased region" description="Basic residues" evidence="1">
    <location>
        <begin position="522"/>
        <end position="537"/>
    </location>
</feature>
<feature type="domain" description="Conserved virulence factor B-like winged helix" evidence="3">
    <location>
        <begin position="219"/>
        <end position="273"/>
    </location>
</feature>
<feature type="compositionally biased region" description="Basic residues" evidence="1">
    <location>
        <begin position="480"/>
        <end position="491"/>
    </location>
</feature>
<comment type="caution">
    <text evidence="4">The sequence shown here is derived from an EMBL/GenBank/DDBJ whole genome shotgun (WGS) entry which is preliminary data.</text>
</comment>
<dbReference type="InterPro" id="IPR036388">
    <property type="entry name" value="WH-like_DNA-bd_sf"/>
</dbReference>
<evidence type="ECO:0000256" key="1">
    <source>
        <dbReference type="SAM" id="MobiDB-lite"/>
    </source>
</evidence>
<feature type="domain" description="Conserved virulence factor B first S1" evidence="2">
    <location>
        <begin position="4"/>
        <end position="63"/>
    </location>
</feature>
<protein>
    <recommendedName>
        <fullName evidence="6">S1 motif domain-containing protein</fullName>
    </recommendedName>
</protein>
<accession>A0A8J7QEQ8</accession>
<proteinExistence type="predicted"/>
<feature type="compositionally biased region" description="Basic and acidic residues" evidence="1">
    <location>
        <begin position="285"/>
        <end position="295"/>
    </location>
</feature>
<sequence length="537" mass="61392">MVQIGRTNRLQIVRWTPQGPYLGADHGDILLPEKYAPEDADVGDWVEVFIYLDSEERLIATTQTPLAEVDQFAALRVIKAMEIGAFLDWGLDKDLLVPLREQGKALEEGDIAVVRICLEEGRNRLYATNKLNQFLSFEEVPYRRGQQVQLLISNHTGLGAYAVVDQTYSGFIYRSSEEQELPEIGARVPGYIVKVRDDGKIDLTLKPMGITGLLEARKKILAALEAGGGRLNLTDDSDPETIKARLAISKKQFKRALGILKKEDMIFLEESGIAVNPNPQPRSKRRDDEHDDGEHPHRRTPGNQRKAFSANRGRPVGKGPRRRDERDERGGERHRRDGEGYRRDGERHRRDGEAHRRDGERHRRDGERHRRDGEGHRRDGEGHRRDGEAHRRDGERHRRDGEAHRRDGERHRRDGEARRHDSGARGRGRYEGGTTGRDTDSRPRGRYDQNREYSRHRDEQDSERGRRSDEKQQPRGNKSRDHRKGTAKKKTPTAAAPIFKKAVDDNHPFARFANAPGGQSSPKKKKTARPKPKPKKD</sequence>
<name>A0A8J7QEQ8_9BACT</name>
<feature type="region of interest" description="Disordered" evidence="1">
    <location>
        <begin position="271"/>
        <end position="537"/>
    </location>
</feature>